<dbReference type="PROSITE" id="PS01000">
    <property type="entry name" value="SDH_CYT_1"/>
    <property type="match status" value="1"/>
</dbReference>
<dbReference type="InterPro" id="IPR034804">
    <property type="entry name" value="SQR/QFR_C/D"/>
</dbReference>
<dbReference type="GO" id="GO:0009055">
    <property type="term" value="F:electron transfer activity"/>
    <property type="evidence" value="ECO:0007669"/>
    <property type="project" value="InterPro"/>
</dbReference>
<dbReference type="AlphaFoldDB" id="A0A6J3LMS8"/>
<keyword evidence="7" id="KW-0408">Iron</keyword>
<evidence type="ECO:0000256" key="2">
    <source>
        <dbReference type="ARBA" id="ARBA00005163"/>
    </source>
</evidence>
<dbReference type="CDD" id="cd03499">
    <property type="entry name" value="SQR_TypeC_SdhC"/>
    <property type="match status" value="1"/>
</dbReference>
<reference evidence="11" key="1">
    <citation type="submission" date="2025-08" db="UniProtKB">
        <authorList>
            <consortium name="RefSeq"/>
        </authorList>
    </citation>
    <scope>IDENTIFICATION</scope>
    <source>
        <tissue evidence="11">Muscle</tissue>
    </source>
</reference>
<name>A0A6J3LMS8_9HYME</name>
<dbReference type="Gene3D" id="1.20.1300.10">
    <property type="entry name" value="Fumarate reductase/succinate dehydrogenase, transmembrane subunit"/>
    <property type="match status" value="1"/>
</dbReference>
<dbReference type="KEGG" id="bvk:117243380"/>
<dbReference type="InterPro" id="IPR018495">
    <property type="entry name" value="Succ_DH_cyt_bsu_CS"/>
</dbReference>
<evidence type="ECO:0000256" key="4">
    <source>
        <dbReference type="ARBA" id="ARBA00022692"/>
    </source>
</evidence>
<dbReference type="InterPro" id="IPR000701">
    <property type="entry name" value="SuccDH_FuR_B_TM-su"/>
</dbReference>
<comment type="subcellular location">
    <subcellularLocation>
        <location evidence="1">Membrane</location>
        <topology evidence="1">Multi-pass membrane protein</topology>
    </subcellularLocation>
</comment>
<feature type="transmembrane region" description="Helical" evidence="9">
    <location>
        <begin position="88"/>
        <end position="110"/>
    </location>
</feature>
<evidence type="ECO:0000256" key="9">
    <source>
        <dbReference type="SAM" id="Phobius"/>
    </source>
</evidence>
<dbReference type="InterPro" id="IPR014314">
    <property type="entry name" value="Succ_DH_cytb556"/>
</dbReference>
<dbReference type="Proteomes" id="UP000504631">
    <property type="component" value="Unplaced"/>
</dbReference>
<evidence type="ECO:0000256" key="8">
    <source>
        <dbReference type="ARBA" id="ARBA00023136"/>
    </source>
</evidence>
<keyword evidence="4 9" id="KW-0812">Transmembrane</keyword>
<evidence type="ECO:0000313" key="10">
    <source>
        <dbReference type="Proteomes" id="UP000504631"/>
    </source>
</evidence>
<sequence length="176" mass="19371">MNMALCYMRLLCRRSINSCTFRNVYTSSSRNVAISKPLFTGSTICETHDEKNMRLKRPMSPHLSIYQIQLTAFLSITHRTTGMILSSYAMLLGIGTLLIPGGIPCLIEIITNLGLSAPVLFTGKTLLALPATYHVFNGFRHLAWDLGMFLSIKEVYCTGYAVIALSTISAIALAAM</sequence>
<dbReference type="GeneID" id="117243380"/>
<evidence type="ECO:0000256" key="1">
    <source>
        <dbReference type="ARBA" id="ARBA00004141"/>
    </source>
</evidence>
<dbReference type="GO" id="GO:0006121">
    <property type="term" value="P:mitochondrial electron transport, succinate to ubiquinone"/>
    <property type="evidence" value="ECO:0007669"/>
    <property type="project" value="TreeGrafter"/>
</dbReference>
<evidence type="ECO:0000256" key="5">
    <source>
        <dbReference type="ARBA" id="ARBA00022723"/>
    </source>
</evidence>
<dbReference type="NCBIfam" id="TIGR02970">
    <property type="entry name" value="succ_dehyd_cytB"/>
    <property type="match status" value="1"/>
</dbReference>
<dbReference type="PANTHER" id="PTHR10978:SF5">
    <property type="entry name" value="SUCCINATE DEHYDROGENASE CYTOCHROME B560 SUBUNIT, MITOCHONDRIAL"/>
    <property type="match status" value="1"/>
</dbReference>
<dbReference type="GO" id="GO:0006099">
    <property type="term" value="P:tricarboxylic acid cycle"/>
    <property type="evidence" value="ECO:0007669"/>
    <property type="project" value="InterPro"/>
</dbReference>
<dbReference type="GO" id="GO:0016020">
    <property type="term" value="C:membrane"/>
    <property type="evidence" value="ECO:0007669"/>
    <property type="project" value="UniProtKB-SubCell"/>
</dbReference>
<dbReference type="GO" id="GO:0046872">
    <property type="term" value="F:metal ion binding"/>
    <property type="evidence" value="ECO:0007669"/>
    <property type="project" value="UniProtKB-KW"/>
</dbReference>
<keyword evidence="8 9" id="KW-0472">Membrane</keyword>
<keyword evidence="5" id="KW-0479">Metal-binding</keyword>
<dbReference type="RefSeq" id="XP_033366707.1">
    <property type="nucleotide sequence ID" value="XM_033510816.1"/>
</dbReference>
<feature type="transmembrane region" description="Helical" evidence="9">
    <location>
        <begin position="157"/>
        <end position="175"/>
    </location>
</feature>
<feature type="transmembrane region" description="Helical" evidence="9">
    <location>
        <begin position="116"/>
        <end position="136"/>
    </location>
</feature>
<gene>
    <name evidence="11" type="primary">LOC117243380</name>
</gene>
<evidence type="ECO:0000256" key="6">
    <source>
        <dbReference type="ARBA" id="ARBA00022989"/>
    </source>
</evidence>
<keyword evidence="3" id="KW-0349">Heme</keyword>
<dbReference type="GO" id="GO:0005739">
    <property type="term" value="C:mitochondrion"/>
    <property type="evidence" value="ECO:0007669"/>
    <property type="project" value="GOC"/>
</dbReference>
<keyword evidence="10" id="KW-1185">Reference proteome</keyword>
<evidence type="ECO:0000313" key="11">
    <source>
        <dbReference type="RefSeq" id="XP_033366707.1"/>
    </source>
</evidence>
<accession>A0A6J3LMS8</accession>
<proteinExistence type="predicted"/>
<keyword evidence="6 9" id="KW-1133">Transmembrane helix</keyword>
<evidence type="ECO:0000256" key="7">
    <source>
        <dbReference type="ARBA" id="ARBA00023004"/>
    </source>
</evidence>
<evidence type="ECO:0000256" key="3">
    <source>
        <dbReference type="ARBA" id="ARBA00022617"/>
    </source>
</evidence>
<dbReference type="SUPFAM" id="SSF81343">
    <property type="entry name" value="Fumarate reductase respiratory complex transmembrane subunits"/>
    <property type="match status" value="1"/>
</dbReference>
<comment type="pathway">
    <text evidence="2">Carbohydrate metabolism; tricarboxylic acid cycle.</text>
</comment>
<protein>
    <submittedName>
        <fullName evidence="11">Succinate dehydrogenase cytochrome b560 subunit, mitochondrial-like</fullName>
    </submittedName>
</protein>
<organism evidence="10 11">
    <name type="scientific">Bombus vosnesenskii</name>
    <dbReference type="NCBI Taxonomy" id="207650"/>
    <lineage>
        <taxon>Eukaryota</taxon>
        <taxon>Metazoa</taxon>
        <taxon>Ecdysozoa</taxon>
        <taxon>Arthropoda</taxon>
        <taxon>Hexapoda</taxon>
        <taxon>Insecta</taxon>
        <taxon>Pterygota</taxon>
        <taxon>Neoptera</taxon>
        <taxon>Endopterygota</taxon>
        <taxon>Hymenoptera</taxon>
        <taxon>Apocrita</taxon>
        <taxon>Aculeata</taxon>
        <taxon>Apoidea</taxon>
        <taxon>Anthophila</taxon>
        <taxon>Apidae</taxon>
        <taxon>Bombus</taxon>
        <taxon>Pyrobombus</taxon>
    </lineage>
</organism>
<dbReference type="PANTHER" id="PTHR10978">
    <property type="entry name" value="SUCCINATE DEHYDROGENASE CYTOCHROME B560 SUBUNIT"/>
    <property type="match status" value="1"/>
</dbReference>
<dbReference type="FunFam" id="1.20.1300.10:FF:000011">
    <property type="entry name" value="Succinate dehydrogenase cytochrome b560 subunit"/>
    <property type="match status" value="1"/>
</dbReference>
<dbReference type="Pfam" id="PF01127">
    <property type="entry name" value="Sdh_cyt"/>
    <property type="match status" value="1"/>
</dbReference>